<dbReference type="PANTHER" id="PTHR10039">
    <property type="entry name" value="AMELOGENIN"/>
    <property type="match status" value="1"/>
</dbReference>
<dbReference type="OrthoDB" id="448455at2759"/>
<keyword evidence="4" id="KW-1185">Reference proteome</keyword>
<dbReference type="InterPro" id="IPR056884">
    <property type="entry name" value="NPHP3-like_N"/>
</dbReference>
<dbReference type="InterPro" id="IPR027417">
    <property type="entry name" value="P-loop_NTPase"/>
</dbReference>
<dbReference type="STRING" id="1336337.A0A3N4JDC3"/>
<accession>A0A3N4JDC3</accession>
<reference evidence="3 4" key="1">
    <citation type="journal article" date="2018" name="Nat. Ecol. Evol.">
        <title>Pezizomycetes genomes reveal the molecular basis of ectomycorrhizal truffle lifestyle.</title>
        <authorList>
            <person name="Murat C."/>
            <person name="Payen T."/>
            <person name="Noel B."/>
            <person name="Kuo A."/>
            <person name="Morin E."/>
            <person name="Chen J."/>
            <person name="Kohler A."/>
            <person name="Krizsan K."/>
            <person name="Balestrini R."/>
            <person name="Da Silva C."/>
            <person name="Montanini B."/>
            <person name="Hainaut M."/>
            <person name="Levati E."/>
            <person name="Barry K.W."/>
            <person name="Belfiori B."/>
            <person name="Cichocki N."/>
            <person name="Clum A."/>
            <person name="Dockter R.B."/>
            <person name="Fauchery L."/>
            <person name="Guy J."/>
            <person name="Iotti M."/>
            <person name="Le Tacon F."/>
            <person name="Lindquist E.A."/>
            <person name="Lipzen A."/>
            <person name="Malagnac F."/>
            <person name="Mello A."/>
            <person name="Molinier V."/>
            <person name="Miyauchi S."/>
            <person name="Poulain J."/>
            <person name="Riccioni C."/>
            <person name="Rubini A."/>
            <person name="Sitrit Y."/>
            <person name="Splivallo R."/>
            <person name="Traeger S."/>
            <person name="Wang M."/>
            <person name="Zifcakova L."/>
            <person name="Wipf D."/>
            <person name="Zambonelli A."/>
            <person name="Paolocci F."/>
            <person name="Nowrousian M."/>
            <person name="Ottonello S."/>
            <person name="Baldrian P."/>
            <person name="Spatafora J.W."/>
            <person name="Henrissat B."/>
            <person name="Nagy L.G."/>
            <person name="Aury J.M."/>
            <person name="Wincker P."/>
            <person name="Grigoriev I.V."/>
            <person name="Bonfante P."/>
            <person name="Martin F.M."/>
        </authorList>
    </citation>
    <scope>NUCLEOTIDE SEQUENCE [LARGE SCALE GENOMIC DNA]</scope>
    <source>
        <strain evidence="3 4">120613-1</strain>
    </source>
</reference>
<protein>
    <recommendedName>
        <fullName evidence="2">Nephrocystin 3-like N-terminal domain-containing protein</fullName>
    </recommendedName>
</protein>
<dbReference type="Proteomes" id="UP000276215">
    <property type="component" value="Unassembled WGS sequence"/>
</dbReference>
<organism evidence="3 4">
    <name type="scientific">Choiromyces venosus 120613-1</name>
    <dbReference type="NCBI Taxonomy" id="1336337"/>
    <lineage>
        <taxon>Eukaryota</taxon>
        <taxon>Fungi</taxon>
        <taxon>Dikarya</taxon>
        <taxon>Ascomycota</taxon>
        <taxon>Pezizomycotina</taxon>
        <taxon>Pezizomycetes</taxon>
        <taxon>Pezizales</taxon>
        <taxon>Tuberaceae</taxon>
        <taxon>Choiromyces</taxon>
    </lineage>
</organism>
<feature type="domain" description="Nephrocystin 3-like N-terminal" evidence="2">
    <location>
        <begin position="28"/>
        <end position="197"/>
    </location>
</feature>
<evidence type="ECO:0000313" key="3">
    <source>
        <dbReference type="EMBL" id="RPA96265.1"/>
    </source>
</evidence>
<name>A0A3N4JDC3_9PEZI</name>
<dbReference type="PANTHER" id="PTHR10039:SF15">
    <property type="entry name" value="NACHT DOMAIN-CONTAINING PROTEIN"/>
    <property type="match status" value="1"/>
</dbReference>
<dbReference type="EMBL" id="ML120416">
    <property type="protein sequence ID" value="RPA96265.1"/>
    <property type="molecule type" value="Genomic_DNA"/>
</dbReference>
<dbReference type="Pfam" id="PF24883">
    <property type="entry name" value="NPHP3_N"/>
    <property type="match status" value="1"/>
</dbReference>
<dbReference type="Gene3D" id="3.40.50.300">
    <property type="entry name" value="P-loop containing nucleotide triphosphate hydrolases"/>
    <property type="match status" value="1"/>
</dbReference>
<evidence type="ECO:0000256" key="1">
    <source>
        <dbReference type="ARBA" id="ARBA00022737"/>
    </source>
</evidence>
<evidence type="ECO:0000259" key="2">
    <source>
        <dbReference type="Pfam" id="PF24883"/>
    </source>
</evidence>
<dbReference type="AlphaFoldDB" id="A0A3N4JDC3"/>
<feature type="non-terminal residue" evidence="3">
    <location>
        <position position="1"/>
    </location>
</feature>
<evidence type="ECO:0000313" key="4">
    <source>
        <dbReference type="Proteomes" id="UP000276215"/>
    </source>
</evidence>
<sequence>EKPRILSWISPLESWGRHSDVSRARAEGVGQWILQSGEFKAWRRGGNNQFVGRILFCHEVPGAGKTFICSLVIDRLCDETTCSNIAVGCLYCDYRELKKQTTEVMIGSLQRQFVTGLPEIEEVIAEAFQTAQSHLGGRPPMFSKIIELFHAVSRHYQKVFICVGALGEYVEDRSGFLGSLRQILDESPNIRLFLIGRYYIELELQHYISLAVNIITIQPGFNDIGSNLTAKLARDRYPGAMDESLRSEIFTKIARESSEI</sequence>
<gene>
    <name evidence="3" type="ORF">L873DRAFT_1695037</name>
</gene>
<keyword evidence="1" id="KW-0677">Repeat</keyword>
<proteinExistence type="predicted"/>